<dbReference type="PROSITE" id="PS50255">
    <property type="entry name" value="CYTOCHROME_B5_2"/>
    <property type="match status" value="1"/>
</dbReference>
<evidence type="ECO:0000313" key="3">
    <source>
        <dbReference type="EMBL" id="KNC83400.1"/>
    </source>
</evidence>
<evidence type="ECO:0000259" key="2">
    <source>
        <dbReference type="PROSITE" id="PS50255"/>
    </source>
</evidence>
<dbReference type="AlphaFoldDB" id="A0A0L0G2U6"/>
<dbReference type="InterPro" id="IPR036188">
    <property type="entry name" value="FAD/NAD-bd_sf"/>
</dbReference>
<dbReference type="Gene3D" id="3.50.50.60">
    <property type="entry name" value="FAD/NAD(P)-binding domain"/>
    <property type="match status" value="1"/>
</dbReference>
<dbReference type="OrthoDB" id="260519at2759"/>
<dbReference type="GO" id="GO:0005737">
    <property type="term" value="C:cytoplasm"/>
    <property type="evidence" value="ECO:0007669"/>
    <property type="project" value="TreeGrafter"/>
</dbReference>
<protein>
    <recommendedName>
        <fullName evidence="2">Cytochrome b5 heme-binding domain-containing protein</fullName>
    </recommendedName>
</protein>
<dbReference type="Pfam" id="PF00173">
    <property type="entry name" value="Cyt-b5"/>
    <property type="match status" value="1"/>
</dbReference>
<proteinExistence type="predicted"/>
<dbReference type="eggNOG" id="KOG0537">
    <property type="taxonomic scope" value="Eukaryota"/>
</dbReference>
<dbReference type="RefSeq" id="XP_014157302.1">
    <property type="nucleotide sequence ID" value="XM_014301827.1"/>
</dbReference>
<dbReference type="InterPro" id="IPR036400">
    <property type="entry name" value="Cyt_B5-like_heme/steroid_sf"/>
</dbReference>
<dbReference type="PANTHER" id="PTHR13847">
    <property type="entry name" value="SARCOSINE DEHYDROGENASE-RELATED"/>
    <property type="match status" value="1"/>
</dbReference>
<dbReference type="GO" id="GO:0016491">
    <property type="term" value="F:oxidoreductase activity"/>
    <property type="evidence" value="ECO:0007669"/>
    <property type="project" value="UniProtKB-KW"/>
</dbReference>
<feature type="domain" description="Cytochrome b5 heme-binding" evidence="2">
    <location>
        <begin position="106"/>
        <end position="182"/>
    </location>
</feature>
<dbReference type="Gene3D" id="3.30.9.10">
    <property type="entry name" value="D-Amino Acid Oxidase, subunit A, domain 2"/>
    <property type="match status" value="1"/>
</dbReference>
<dbReference type="Gene3D" id="3.10.120.10">
    <property type="entry name" value="Cytochrome b5-like heme/steroid binding domain"/>
    <property type="match status" value="1"/>
</dbReference>
<dbReference type="GeneID" id="25904845"/>
<accession>A0A0L0G2U6</accession>
<evidence type="ECO:0000313" key="4">
    <source>
        <dbReference type="Proteomes" id="UP000054560"/>
    </source>
</evidence>
<dbReference type="PANTHER" id="PTHR13847:SF289">
    <property type="entry name" value="GLYCINE OXIDASE"/>
    <property type="match status" value="1"/>
</dbReference>
<dbReference type="Pfam" id="PF01266">
    <property type="entry name" value="DAO"/>
    <property type="match status" value="1"/>
</dbReference>
<dbReference type="SUPFAM" id="SSF55856">
    <property type="entry name" value="Cytochrome b5-like heme/steroid binding domain"/>
    <property type="match status" value="1"/>
</dbReference>
<reference evidence="3 4" key="1">
    <citation type="submission" date="2011-02" db="EMBL/GenBank/DDBJ databases">
        <title>The Genome Sequence of Sphaeroforma arctica JP610.</title>
        <authorList>
            <consortium name="The Broad Institute Genome Sequencing Platform"/>
            <person name="Russ C."/>
            <person name="Cuomo C."/>
            <person name="Young S.K."/>
            <person name="Zeng Q."/>
            <person name="Gargeya S."/>
            <person name="Alvarado L."/>
            <person name="Berlin A."/>
            <person name="Chapman S.B."/>
            <person name="Chen Z."/>
            <person name="Freedman E."/>
            <person name="Gellesch M."/>
            <person name="Goldberg J."/>
            <person name="Griggs A."/>
            <person name="Gujja S."/>
            <person name="Heilman E."/>
            <person name="Heiman D."/>
            <person name="Howarth C."/>
            <person name="Mehta T."/>
            <person name="Neiman D."/>
            <person name="Pearson M."/>
            <person name="Roberts A."/>
            <person name="Saif S."/>
            <person name="Shea T."/>
            <person name="Shenoy N."/>
            <person name="Sisk P."/>
            <person name="Stolte C."/>
            <person name="Sykes S."/>
            <person name="White J."/>
            <person name="Yandava C."/>
            <person name="Burger G."/>
            <person name="Gray M.W."/>
            <person name="Holland P.W.H."/>
            <person name="King N."/>
            <person name="Lang F.B.F."/>
            <person name="Roger A.J."/>
            <person name="Ruiz-Trillo I."/>
            <person name="Haas B."/>
            <person name="Nusbaum C."/>
            <person name="Birren B."/>
        </authorList>
    </citation>
    <scope>NUCLEOTIDE SEQUENCE [LARGE SCALE GENOMIC DNA]</scope>
    <source>
        <strain evidence="3 4">JP610</strain>
    </source>
</reference>
<name>A0A0L0G2U6_9EUKA</name>
<keyword evidence="1" id="KW-0560">Oxidoreductase</keyword>
<keyword evidence="4" id="KW-1185">Reference proteome</keyword>
<gene>
    <name evidence="3" type="ORF">SARC_04341</name>
</gene>
<dbReference type="Proteomes" id="UP000054560">
    <property type="component" value="Unassembled WGS sequence"/>
</dbReference>
<dbReference type="PRINTS" id="PR00363">
    <property type="entry name" value="CYTOCHROMEB5"/>
</dbReference>
<evidence type="ECO:0000256" key="1">
    <source>
        <dbReference type="ARBA" id="ARBA00023002"/>
    </source>
</evidence>
<dbReference type="SUPFAM" id="SSF51905">
    <property type="entry name" value="FAD/NAD(P)-binding domain"/>
    <property type="match status" value="1"/>
</dbReference>
<sequence length="665" mass="72450">MFSRHIQSCLSRRTMTSASRRTTMRYAARGFASATSQHTHTHVRSQRLALRGISAVTGACLATYVYSSTTYPVAKQEGLLSSATEADASKEGAGIHELTPEETDELEPFTMDEVREHANKDDCWIIIDGVIYDVTSLLSQHPGGQAVLLSFGGKDVSAEYHAMKHSSQAQAMRPGLAVGRLILGAYTPVKIMTDIEEIIEEKAKTQKKRLVIVGGGICGASAAYFLSQNKTFSAEWDVALLEHDPIVGGTALRSSAIMWLGPLLEKTEIEEKPNGAIDVNVSQVGSTKPPMGLTQWLGEEAYLFFKTMQAEWGDVEFTDKGTIGLVETDEQLEGARAIFGADGKVRGAEIVTDKARMAEIEPAISPEQLKAIVYHPRGATVDPYMVCDAFAKRAQANGVRLLLDHAVTDIAPVEDSSMNYRVTCENGEQLDADVVVICTGWKAKEHAAMIGCDVPVKAMHGQMFAISHPDFKLNNNVYGLEGVTYWRKNKVKHQTTRENTAPYKRITSHLYGVQLANGVAKFGGDRVQANLDGIVLEDGIEDNYNTVTRLFPQLKGVPMLGSWSGVMPFTPDQKIICGALDDTGKAFVLTGSGFMRGLASGRLLAESITRVHVDNLPVYGIDTESVETKAKRDEIDFYLDDCSPQRFAKQKAAAEAMAAKEAEAA</sequence>
<dbReference type="EMBL" id="KQ241836">
    <property type="protein sequence ID" value="KNC83400.1"/>
    <property type="molecule type" value="Genomic_DNA"/>
</dbReference>
<organism evidence="3 4">
    <name type="scientific">Sphaeroforma arctica JP610</name>
    <dbReference type="NCBI Taxonomy" id="667725"/>
    <lineage>
        <taxon>Eukaryota</taxon>
        <taxon>Ichthyosporea</taxon>
        <taxon>Ichthyophonida</taxon>
        <taxon>Sphaeroforma</taxon>
    </lineage>
</organism>
<dbReference type="STRING" id="667725.A0A0L0G2U6"/>
<dbReference type="SMART" id="SM01117">
    <property type="entry name" value="Cyt-b5"/>
    <property type="match status" value="1"/>
</dbReference>
<dbReference type="InterPro" id="IPR006076">
    <property type="entry name" value="FAD-dep_OxRdtase"/>
</dbReference>
<dbReference type="InterPro" id="IPR001199">
    <property type="entry name" value="Cyt_B5-like_heme/steroid-bd"/>
</dbReference>